<dbReference type="InterPro" id="IPR005828">
    <property type="entry name" value="MFS_sugar_transport-like"/>
</dbReference>
<dbReference type="PANTHER" id="PTHR48022:SF3">
    <property type="entry name" value="HEXOSE TRANSPORTER PROTEIN (AFU_ORTHOLOGUE AFUA_8G04480)-RELATED"/>
    <property type="match status" value="1"/>
</dbReference>
<evidence type="ECO:0000313" key="9">
    <source>
        <dbReference type="EMBL" id="RDW66414.1"/>
    </source>
</evidence>
<dbReference type="AlphaFoldDB" id="A0A3D8QXZ9"/>
<dbReference type="Gene3D" id="1.20.1250.20">
    <property type="entry name" value="MFS general substrate transporter like domains"/>
    <property type="match status" value="1"/>
</dbReference>
<keyword evidence="3" id="KW-0813">Transport</keyword>
<feature type="transmembrane region" description="Helical" evidence="7">
    <location>
        <begin position="285"/>
        <end position="311"/>
    </location>
</feature>
<reference evidence="9 10" key="1">
    <citation type="journal article" date="2018" name="IMA Fungus">
        <title>IMA Genome-F 9: Draft genome sequence of Annulohypoxylon stygium, Aspergillus mulundensis, Berkeleyomyces basicola (syn. Thielaviopsis basicola), Ceratocystis smalleyi, two Cercospora beticola strains, Coleophoma cylindrospora, Fusarium fracticaudum, Phialophora cf. hyalina, and Morchella septimelata.</title>
        <authorList>
            <person name="Wingfield B.D."/>
            <person name="Bills G.F."/>
            <person name="Dong Y."/>
            <person name="Huang W."/>
            <person name="Nel W.J."/>
            <person name="Swalarsk-Parry B.S."/>
            <person name="Vaghefi N."/>
            <person name="Wilken P.M."/>
            <person name="An Z."/>
            <person name="de Beer Z.W."/>
            <person name="De Vos L."/>
            <person name="Chen L."/>
            <person name="Duong T.A."/>
            <person name="Gao Y."/>
            <person name="Hammerbacher A."/>
            <person name="Kikkert J.R."/>
            <person name="Li Y."/>
            <person name="Li H."/>
            <person name="Li K."/>
            <person name="Li Q."/>
            <person name="Liu X."/>
            <person name="Ma X."/>
            <person name="Naidoo K."/>
            <person name="Pethybridge S.J."/>
            <person name="Sun J."/>
            <person name="Steenkamp E.T."/>
            <person name="van der Nest M.A."/>
            <person name="van Wyk S."/>
            <person name="Wingfield M.J."/>
            <person name="Xiong C."/>
            <person name="Yue Q."/>
            <person name="Zhang X."/>
        </authorList>
    </citation>
    <scope>NUCLEOTIDE SEQUENCE [LARGE SCALE GENOMIC DNA]</scope>
    <source>
        <strain evidence="9 10">BP6252</strain>
    </source>
</reference>
<comment type="subcellular location">
    <subcellularLocation>
        <location evidence="1">Membrane</location>
        <topology evidence="1">Multi-pass membrane protein</topology>
    </subcellularLocation>
</comment>
<keyword evidence="4 7" id="KW-0812">Transmembrane</keyword>
<evidence type="ECO:0000256" key="5">
    <source>
        <dbReference type="ARBA" id="ARBA00022989"/>
    </source>
</evidence>
<keyword evidence="10" id="KW-1185">Reference proteome</keyword>
<evidence type="ECO:0000256" key="2">
    <source>
        <dbReference type="ARBA" id="ARBA00010992"/>
    </source>
</evidence>
<feature type="transmembrane region" description="Helical" evidence="7">
    <location>
        <begin position="323"/>
        <end position="342"/>
    </location>
</feature>
<dbReference type="OrthoDB" id="6133115at2759"/>
<evidence type="ECO:0000259" key="8">
    <source>
        <dbReference type="PROSITE" id="PS50850"/>
    </source>
</evidence>
<feature type="domain" description="Major facilitator superfamily (MFS) profile" evidence="8">
    <location>
        <begin position="36"/>
        <end position="474"/>
    </location>
</feature>
<feature type="transmembrane region" description="Helical" evidence="7">
    <location>
        <begin position="163"/>
        <end position="183"/>
    </location>
</feature>
<evidence type="ECO:0000256" key="4">
    <source>
        <dbReference type="ARBA" id="ARBA00022692"/>
    </source>
</evidence>
<dbReference type="Pfam" id="PF00083">
    <property type="entry name" value="Sugar_tr"/>
    <property type="match status" value="1"/>
</dbReference>
<evidence type="ECO:0000256" key="1">
    <source>
        <dbReference type="ARBA" id="ARBA00004141"/>
    </source>
</evidence>
<dbReference type="PANTHER" id="PTHR48022">
    <property type="entry name" value="PLASTIDIC GLUCOSE TRANSPORTER 4"/>
    <property type="match status" value="1"/>
</dbReference>
<accession>A0A3D8QXZ9</accession>
<feature type="transmembrane region" description="Helical" evidence="7">
    <location>
        <begin position="422"/>
        <end position="443"/>
    </location>
</feature>
<feature type="transmembrane region" description="Helical" evidence="7">
    <location>
        <begin position="127"/>
        <end position="151"/>
    </location>
</feature>
<dbReference type="Proteomes" id="UP000256645">
    <property type="component" value="Unassembled WGS sequence"/>
</dbReference>
<feature type="transmembrane region" description="Helical" evidence="7">
    <location>
        <begin position="387"/>
        <end position="410"/>
    </location>
</feature>
<proteinExistence type="inferred from homology"/>
<keyword evidence="5 7" id="KW-1133">Transmembrane helix</keyword>
<evidence type="ECO:0000256" key="7">
    <source>
        <dbReference type="SAM" id="Phobius"/>
    </source>
</evidence>
<dbReference type="InterPro" id="IPR036259">
    <property type="entry name" value="MFS_trans_sf"/>
</dbReference>
<evidence type="ECO:0000256" key="6">
    <source>
        <dbReference type="ARBA" id="ARBA00023136"/>
    </source>
</evidence>
<dbReference type="InterPro" id="IPR050360">
    <property type="entry name" value="MFS_Sugar_Transporters"/>
</dbReference>
<feature type="transmembrane region" description="Helical" evidence="7">
    <location>
        <begin position="195"/>
        <end position="215"/>
    </location>
</feature>
<dbReference type="GO" id="GO:0005351">
    <property type="term" value="F:carbohydrate:proton symporter activity"/>
    <property type="evidence" value="ECO:0007669"/>
    <property type="project" value="TreeGrafter"/>
</dbReference>
<gene>
    <name evidence="9" type="ORF">BP6252_10049</name>
</gene>
<comment type="caution">
    <text evidence="9">The sequence shown here is derived from an EMBL/GenBank/DDBJ whole genome shotgun (WGS) entry which is preliminary data.</text>
</comment>
<sequence>MVFAGASSVGEDLAAVLPKNQGPWYKQAHLWKLNFCIFSLILFSSSNGYDGSLMNGLQALGAWQTFMGTPTGAWLGFINAIYWIGTGISYPIAAWVANKWGRKTGVWIGYMFLILGAGLQCGANNDIAFVLARLFVGCASAWFGNSVPLLLNEIAYPTQRGVANALFNCGWYIGGTLAAWITFGTKDMTNSWGWRIPSLLQVLIPFLALPGFLICSESPRWLIFVGRSQEARQILATAHAGGDLDAPLINYEITEIENTIQFEKDAHNSAGYADMIKTPGNRRRLFIAISLGIFAQWTGNGVVSYYLALILNSVGVTSTSNQLIISACLQMWNLIFAVWAAFNVDTLGRRKLFLASATIMLISFVLVTALSGSFATTGNSATGVATVAFLFTYFAGYDIALTPFLVAYPVEIFPFALRSRGLTVTWVSTIVAIFFNTFVNPIALSAIGWKYYIVFVVVTVVFGITVYFFYPETRGYSLEQIAVIFDGDDANVALPAETSQKVNAMSATHIEEDHVEKA</sequence>
<dbReference type="FunFam" id="1.20.1250.20:FF:000134">
    <property type="entry name" value="MFS sugar transporter protein"/>
    <property type="match status" value="1"/>
</dbReference>
<dbReference type="SUPFAM" id="SSF103473">
    <property type="entry name" value="MFS general substrate transporter"/>
    <property type="match status" value="1"/>
</dbReference>
<evidence type="ECO:0000313" key="10">
    <source>
        <dbReference type="Proteomes" id="UP000256645"/>
    </source>
</evidence>
<feature type="transmembrane region" description="Helical" evidence="7">
    <location>
        <begin position="449"/>
        <end position="470"/>
    </location>
</feature>
<dbReference type="GO" id="GO:0016020">
    <property type="term" value="C:membrane"/>
    <property type="evidence" value="ECO:0007669"/>
    <property type="project" value="UniProtKB-SubCell"/>
</dbReference>
<comment type="similarity">
    <text evidence="2">Belongs to the major facilitator superfamily. Sugar transporter (TC 2.A.1.1) family.</text>
</comment>
<keyword evidence="6 7" id="KW-0472">Membrane</keyword>
<feature type="transmembrane region" description="Helical" evidence="7">
    <location>
        <begin position="354"/>
        <end position="375"/>
    </location>
</feature>
<evidence type="ECO:0000256" key="3">
    <source>
        <dbReference type="ARBA" id="ARBA00022448"/>
    </source>
</evidence>
<name>A0A3D8QXZ9_9HELO</name>
<feature type="transmembrane region" description="Helical" evidence="7">
    <location>
        <begin position="73"/>
        <end position="97"/>
    </location>
</feature>
<protein>
    <recommendedName>
        <fullName evidence="8">Major facilitator superfamily (MFS) profile domain-containing protein</fullName>
    </recommendedName>
</protein>
<dbReference type="EMBL" id="PDLM01000011">
    <property type="protein sequence ID" value="RDW66414.1"/>
    <property type="molecule type" value="Genomic_DNA"/>
</dbReference>
<dbReference type="PROSITE" id="PS50850">
    <property type="entry name" value="MFS"/>
    <property type="match status" value="1"/>
</dbReference>
<dbReference type="InterPro" id="IPR020846">
    <property type="entry name" value="MFS_dom"/>
</dbReference>
<organism evidence="9 10">
    <name type="scientific">Coleophoma cylindrospora</name>
    <dbReference type="NCBI Taxonomy" id="1849047"/>
    <lineage>
        <taxon>Eukaryota</taxon>
        <taxon>Fungi</taxon>
        <taxon>Dikarya</taxon>
        <taxon>Ascomycota</taxon>
        <taxon>Pezizomycotina</taxon>
        <taxon>Leotiomycetes</taxon>
        <taxon>Helotiales</taxon>
        <taxon>Dermateaceae</taxon>
        <taxon>Coleophoma</taxon>
    </lineage>
</organism>
<feature type="transmembrane region" description="Helical" evidence="7">
    <location>
        <begin position="104"/>
        <end position="121"/>
    </location>
</feature>